<comment type="similarity">
    <text evidence="3">Belongs to the DNA gyrase inhibitor YacG family.</text>
</comment>
<dbReference type="OrthoDB" id="9809663at2"/>
<proteinExistence type="inferred from homology"/>
<dbReference type="GO" id="GO:0006355">
    <property type="term" value="P:regulation of DNA-templated transcription"/>
    <property type="evidence" value="ECO:0007669"/>
    <property type="project" value="InterPro"/>
</dbReference>
<dbReference type="InterPro" id="IPR013088">
    <property type="entry name" value="Znf_NHR/GATA"/>
</dbReference>
<dbReference type="HAMAP" id="MF_00649">
    <property type="entry name" value="DNA_gyrase_inhibitor_YacG"/>
    <property type="match status" value="1"/>
</dbReference>
<feature type="binding site" evidence="3">
    <location>
        <position position="24"/>
    </location>
    <ligand>
        <name>Zn(2+)</name>
        <dbReference type="ChEBI" id="CHEBI:29105"/>
    </ligand>
</feature>
<dbReference type="GO" id="GO:0008270">
    <property type="term" value="F:zinc ion binding"/>
    <property type="evidence" value="ECO:0007669"/>
    <property type="project" value="UniProtKB-UniRule"/>
</dbReference>
<reference evidence="5 6" key="1">
    <citation type="submission" date="2018-06" db="EMBL/GenBank/DDBJ databases">
        <title>Genomic Encyclopedia of Type Strains, Phase III (KMG-III): the genomes of soil and plant-associated and newly described type strains.</title>
        <authorList>
            <person name="Whitman W."/>
        </authorList>
    </citation>
    <scope>NUCLEOTIDE SEQUENCE [LARGE SCALE GENOMIC DNA]</scope>
    <source>
        <strain evidence="5 6">CECT 7646</strain>
    </source>
</reference>
<feature type="binding site" evidence="3">
    <location>
        <position position="21"/>
    </location>
    <ligand>
        <name>Zn(2+)</name>
        <dbReference type="ChEBI" id="CHEBI:29105"/>
    </ligand>
</feature>
<dbReference type="EMBL" id="QJTC01000008">
    <property type="protein sequence ID" value="PYE78326.1"/>
    <property type="molecule type" value="Genomic_DNA"/>
</dbReference>
<feature type="compositionally biased region" description="Basic and acidic residues" evidence="4">
    <location>
        <begin position="67"/>
        <end position="76"/>
    </location>
</feature>
<dbReference type="PANTHER" id="PTHR36150:SF1">
    <property type="entry name" value="DNA GYRASE INHIBITOR YACG"/>
    <property type="match status" value="1"/>
</dbReference>
<accession>A0A318SHP7</accession>
<organism evidence="5 6">
    <name type="scientific">Xylophilus ampelinus</name>
    <dbReference type="NCBI Taxonomy" id="54067"/>
    <lineage>
        <taxon>Bacteria</taxon>
        <taxon>Pseudomonadati</taxon>
        <taxon>Pseudomonadota</taxon>
        <taxon>Betaproteobacteria</taxon>
        <taxon>Burkholderiales</taxon>
        <taxon>Xylophilus</taxon>
    </lineage>
</organism>
<dbReference type="AlphaFoldDB" id="A0A318SHP7"/>
<dbReference type="PANTHER" id="PTHR36150">
    <property type="entry name" value="DNA GYRASE INHIBITOR YACG"/>
    <property type="match status" value="1"/>
</dbReference>
<keyword evidence="1 3" id="KW-0479">Metal-binding</keyword>
<comment type="function">
    <text evidence="3">Inhibits all the catalytic activities of DNA gyrase by preventing its interaction with DNA. Acts by binding directly to the C-terminal domain of GyrB, which probably disrupts DNA binding by the gyrase.</text>
</comment>
<evidence type="ECO:0000256" key="1">
    <source>
        <dbReference type="ARBA" id="ARBA00022723"/>
    </source>
</evidence>
<dbReference type="Gene3D" id="3.30.50.10">
    <property type="entry name" value="Erythroid Transcription Factor GATA-1, subunit A"/>
    <property type="match status" value="1"/>
</dbReference>
<dbReference type="SUPFAM" id="SSF57716">
    <property type="entry name" value="Glucocorticoid receptor-like (DNA-binding domain)"/>
    <property type="match status" value="1"/>
</dbReference>
<evidence type="ECO:0000313" key="5">
    <source>
        <dbReference type="EMBL" id="PYE78326.1"/>
    </source>
</evidence>
<dbReference type="GO" id="GO:0008657">
    <property type="term" value="F:DNA topoisomerase type II (double strand cut, ATP-hydrolyzing) inhibitor activity"/>
    <property type="evidence" value="ECO:0007669"/>
    <property type="project" value="UniProtKB-UniRule"/>
</dbReference>
<keyword evidence="6" id="KW-1185">Reference proteome</keyword>
<sequence length="76" mass="8576">MPDEDATVYDHALPGERIVACPQCRRDSVYSPRNRYRPFCSARCKGVDLGAWASEEFRMPTEAPPDDAPHGDPRLQ</sequence>
<feature type="binding site" evidence="3">
    <location>
        <position position="44"/>
    </location>
    <ligand>
        <name>Zn(2+)</name>
        <dbReference type="ChEBI" id="CHEBI:29105"/>
    </ligand>
</feature>
<evidence type="ECO:0000313" key="6">
    <source>
        <dbReference type="Proteomes" id="UP000247540"/>
    </source>
</evidence>
<keyword evidence="2 3" id="KW-0862">Zinc</keyword>
<dbReference type="Proteomes" id="UP000247540">
    <property type="component" value="Unassembled WGS sequence"/>
</dbReference>
<gene>
    <name evidence="3" type="primary">yacG</name>
    <name evidence="5" type="ORF">DFQ15_108116</name>
</gene>
<dbReference type="InterPro" id="IPR005584">
    <property type="entry name" value="DNA_gyrase_inhibitor_YacG"/>
</dbReference>
<feature type="binding site" evidence="3">
    <location>
        <position position="40"/>
    </location>
    <ligand>
        <name>Zn(2+)</name>
        <dbReference type="ChEBI" id="CHEBI:29105"/>
    </ligand>
</feature>
<protein>
    <recommendedName>
        <fullName evidence="3">DNA gyrase inhibitor YacG</fullName>
    </recommendedName>
</protein>
<comment type="cofactor">
    <cofactor evidence="3">
        <name>Zn(2+)</name>
        <dbReference type="ChEBI" id="CHEBI:29105"/>
    </cofactor>
    <text evidence="3">Binds 1 zinc ion.</text>
</comment>
<comment type="subunit">
    <text evidence="3">Interacts with GyrB.</text>
</comment>
<evidence type="ECO:0000256" key="3">
    <source>
        <dbReference type="HAMAP-Rule" id="MF_00649"/>
    </source>
</evidence>
<dbReference type="Pfam" id="PF03884">
    <property type="entry name" value="YacG"/>
    <property type="match status" value="1"/>
</dbReference>
<name>A0A318SHP7_9BURK</name>
<dbReference type="RefSeq" id="WP_110465375.1">
    <property type="nucleotide sequence ID" value="NZ_JAMOFZ010000008.1"/>
</dbReference>
<comment type="caution">
    <text evidence="5">The sequence shown here is derived from an EMBL/GenBank/DDBJ whole genome shotgun (WGS) entry which is preliminary data.</text>
</comment>
<evidence type="ECO:0000256" key="2">
    <source>
        <dbReference type="ARBA" id="ARBA00022833"/>
    </source>
</evidence>
<feature type="region of interest" description="Disordered" evidence="4">
    <location>
        <begin position="57"/>
        <end position="76"/>
    </location>
</feature>
<evidence type="ECO:0000256" key="4">
    <source>
        <dbReference type="SAM" id="MobiDB-lite"/>
    </source>
</evidence>